<keyword evidence="4" id="KW-1185">Reference proteome</keyword>
<comment type="caution">
    <text evidence="3">The sequence shown here is derived from an EMBL/GenBank/DDBJ whole genome shotgun (WGS) entry which is preliminary data.</text>
</comment>
<dbReference type="AlphaFoldDB" id="A0A2M9CBY2"/>
<dbReference type="EMBL" id="PGFE01000007">
    <property type="protein sequence ID" value="PJJ68553.1"/>
    <property type="molecule type" value="Genomic_DNA"/>
</dbReference>
<feature type="region of interest" description="Disordered" evidence="1">
    <location>
        <begin position="29"/>
        <end position="62"/>
    </location>
</feature>
<name>A0A2M9CBY2_9CELL</name>
<organism evidence="3 4">
    <name type="scientific">Sediminihabitans luteus</name>
    <dbReference type="NCBI Taxonomy" id="1138585"/>
    <lineage>
        <taxon>Bacteria</taxon>
        <taxon>Bacillati</taxon>
        <taxon>Actinomycetota</taxon>
        <taxon>Actinomycetes</taxon>
        <taxon>Micrococcales</taxon>
        <taxon>Cellulomonadaceae</taxon>
        <taxon>Sediminihabitans</taxon>
    </lineage>
</organism>
<feature type="compositionally biased region" description="Acidic residues" evidence="1">
    <location>
        <begin position="41"/>
        <end position="61"/>
    </location>
</feature>
<evidence type="ECO:0000256" key="1">
    <source>
        <dbReference type="SAM" id="MobiDB-lite"/>
    </source>
</evidence>
<reference evidence="3 4" key="1">
    <citation type="submission" date="2017-11" db="EMBL/GenBank/DDBJ databases">
        <title>Genomic Encyclopedia of Archaeal and Bacterial Type Strains, Phase II (KMG-II): From Individual Species to Whole Genera.</title>
        <authorList>
            <person name="Goeker M."/>
        </authorList>
    </citation>
    <scope>NUCLEOTIDE SEQUENCE [LARGE SCALE GENOMIC DNA]</scope>
    <source>
        <strain evidence="3 4">DSM 25478</strain>
    </source>
</reference>
<dbReference type="Gene3D" id="2.50.20.20">
    <property type="match status" value="1"/>
</dbReference>
<dbReference type="Proteomes" id="UP000231693">
    <property type="component" value="Unassembled WGS sequence"/>
</dbReference>
<feature type="signal peptide" evidence="2">
    <location>
        <begin position="1"/>
        <end position="17"/>
    </location>
</feature>
<feature type="chain" id="PRO_5038818483" description="LppX_LprAFG lipoprotein" evidence="2">
    <location>
        <begin position="18"/>
        <end position="276"/>
    </location>
</feature>
<dbReference type="PROSITE" id="PS51257">
    <property type="entry name" value="PROKAR_LIPOPROTEIN"/>
    <property type="match status" value="1"/>
</dbReference>
<keyword evidence="2" id="KW-0732">Signal</keyword>
<evidence type="ECO:0000313" key="3">
    <source>
        <dbReference type="EMBL" id="PJJ68553.1"/>
    </source>
</evidence>
<evidence type="ECO:0008006" key="5">
    <source>
        <dbReference type="Google" id="ProtNLM"/>
    </source>
</evidence>
<gene>
    <name evidence="3" type="ORF">CLV28_2969</name>
</gene>
<sequence>MRSARRFAVLSVPLALAGALTLAGCASDDAPADAPSATSQGDDDASPAAEEVTEEAAEESGDVLTQDEFFETYVDATVNAGSYTQTMDMAGTVMQADIVMHDGTTDMDMTMSGEGGDGVHMIFVDGRAFYDVAGYTDGFVEVDMDDPDDPMGVSFAQTIDQLDPHAAIAPIKDALTSFKAVDATEELDGTTAREYVLGVDSTAIAASGGLTEEDAAAAQLPDELEYHLWLGVDDDLPRKMSYSFAGVEFVTIMTDYDGGQVVEAPSADEMSTRAGS</sequence>
<dbReference type="RefSeq" id="WP_100424116.1">
    <property type="nucleotide sequence ID" value="NZ_BOOX01000011.1"/>
</dbReference>
<protein>
    <recommendedName>
        <fullName evidence="5">LppX_LprAFG lipoprotein</fullName>
    </recommendedName>
</protein>
<proteinExistence type="predicted"/>
<evidence type="ECO:0000313" key="4">
    <source>
        <dbReference type="Proteomes" id="UP000231693"/>
    </source>
</evidence>
<accession>A0A2M9CBY2</accession>
<dbReference type="OrthoDB" id="3781094at2"/>
<evidence type="ECO:0000256" key="2">
    <source>
        <dbReference type="SAM" id="SignalP"/>
    </source>
</evidence>